<dbReference type="InterPro" id="IPR015943">
    <property type="entry name" value="WD40/YVTN_repeat-like_dom_sf"/>
</dbReference>
<organism evidence="2 3">
    <name type="scientific">Paenibacillus sediminis</name>
    <dbReference type="NCBI Taxonomy" id="664909"/>
    <lineage>
        <taxon>Bacteria</taxon>
        <taxon>Bacillati</taxon>
        <taxon>Bacillota</taxon>
        <taxon>Bacilli</taxon>
        <taxon>Bacillales</taxon>
        <taxon>Paenibacillaceae</taxon>
        <taxon>Paenibacillus</taxon>
    </lineage>
</organism>
<dbReference type="PANTHER" id="PTHR47199">
    <property type="entry name" value="PHOTOSYSTEM II STABILITY/ASSEMBLY FACTOR HCF136, CHLOROPLASTIC"/>
    <property type="match status" value="1"/>
</dbReference>
<gene>
    <name evidence="2" type="ORF">J2Z20_002476</name>
</gene>
<dbReference type="Proteomes" id="UP001519273">
    <property type="component" value="Unassembled WGS sequence"/>
</dbReference>
<sequence length="418" mass="44598">MYSFRKSAFALLLILLIVLAGCQNPANTASQGAINGESVSLSSIASVIDKTPEAAGSLSNPKNTSAQLATKTLADNQLTPSLVKVSSSVTMGKVSALRMASAESGWIGGDGWIARTDDGGKHWKIQYHGSGIVKQIFALNNQDAWAVTDKAKLLSTSNGGEHWVLTGKMPNEGFLHFVSKNEAFSGNARTTNGGKNWSTLPVPKQTVGDAYFHDKNNGWAVIQNNGMGIVERTQDGGKTWKIVMGLKLISPLNGAVIRSAGTDDAWVEWIGDYGMTQNSYSLFHTSNGGKNWQTVLANSTAGGGPAPGFQEEFDGPKNQGSSPGPLYVLNHNVAYMGGDCQACDKPNTVGRTIDGGKTWVNEKVSFPGFGGALLAFSDINHGWWICTDNSDPSVLYTTSDGGTHWKKIYTFPRPKQTS</sequence>
<keyword evidence="3" id="KW-1185">Reference proteome</keyword>
<dbReference type="PANTHER" id="PTHR47199:SF2">
    <property type="entry name" value="PHOTOSYSTEM II STABILITY_ASSEMBLY FACTOR HCF136, CHLOROPLASTIC"/>
    <property type="match status" value="1"/>
</dbReference>
<feature type="signal peptide" evidence="1">
    <location>
        <begin position="1"/>
        <end position="28"/>
    </location>
</feature>
<dbReference type="Gene3D" id="2.130.10.10">
    <property type="entry name" value="YVTN repeat-like/Quinoprotein amine dehydrogenase"/>
    <property type="match status" value="1"/>
</dbReference>
<dbReference type="EMBL" id="JAGGKP010000006">
    <property type="protein sequence ID" value="MBP1937563.1"/>
    <property type="molecule type" value="Genomic_DNA"/>
</dbReference>
<reference evidence="2 3" key="1">
    <citation type="submission" date="2021-03" db="EMBL/GenBank/DDBJ databases">
        <title>Genomic Encyclopedia of Type Strains, Phase IV (KMG-IV): sequencing the most valuable type-strain genomes for metagenomic binning, comparative biology and taxonomic classification.</title>
        <authorList>
            <person name="Goeker M."/>
        </authorList>
    </citation>
    <scope>NUCLEOTIDE SEQUENCE [LARGE SCALE GENOMIC DNA]</scope>
    <source>
        <strain evidence="2 3">DSM 23491</strain>
    </source>
</reference>
<name>A0ABS4H4V2_9BACL</name>
<evidence type="ECO:0000313" key="2">
    <source>
        <dbReference type="EMBL" id="MBP1937563.1"/>
    </source>
</evidence>
<dbReference type="PROSITE" id="PS51257">
    <property type="entry name" value="PROKAR_LIPOPROTEIN"/>
    <property type="match status" value="1"/>
</dbReference>
<protein>
    <submittedName>
        <fullName evidence="2">Photosystem II stability/assembly factor-like uncharacterized protein</fullName>
    </submittedName>
</protein>
<evidence type="ECO:0000313" key="3">
    <source>
        <dbReference type="Proteomes" id="UP001519273"/>
    </source>
</evidence>
<comment type="caution">
    <text evidence="2">The sequence shown here is derived from an EMBL/GenBank/DDBJ whole genome shotgun (WGS) entry which is preliminary data.</text>
</comment>
<accession>A0ABS4H4V2</accession>
<dbReference type="RefSeq" id="WP_209850420.1">
    <property type="nucleotide sequence ID" value="NZ_CBCRVE010000007.1"/>
</dbReference>
<evidence type="ECO:0000256" key="1">
    <source>
        <dbReference type="SAM" id="SignalP"/>
    </source>
</evidence>
<feature type="chain" id="PRO_5046660047" evidence="1">
    <location>
        <begin position="29"/>
        <end position="418"/>
    </location>
</feature>
<keyword evidence="1" id="KW-0732">Signal</keyword>
<dbReference type="SUPFAM" id="SSF110296">
    <property type="entry name" value="Oligoxyloglucan reducing end-specific cellobiohydrolase"/>
    <property type="match status" value="2"/>
</dbReference>
<proteinExistence type="predicted"/>